<dbReference type="OrthoDB" id="312874at2759"/>
<dbReference type="AlphaFoldDB" id="A0A4V4HFT5"/>
<feature type="domain" description="Fungal-type protein kinase" evidence="1">
    <location>
        <begin position="1"/>
        <end position="370"/>
    </location>
</feature>
<gene>
    <name evidence="2" type="ORF">K435DRAFT_664929</name>
</gene>
<dbReference type="InterPro" id="IPR008266">
    <property type="entry name" value="Tyr_kinase_AS"/>
</dbReference>
<evidence type="ECO:0000259" key="1">
    <source>
        <dbReference type="Pfam" id="PF17667"/>
    </source>
</evidence>
<dbReference type="PANTHER" id="PTHR38248:SF2">
    <property type="entry name" value="FUNK1 11"/>
    <property type="match status" value="1"/>
</dbReference>
<evidence type="ECO:0000313" key="3">
    <source>
        <dbReference type="Proteomes" id="UP000297245"/>
    </source>
</evidence>
<dbReference type="EMBL" id="ML179182">
    <property type="protein sequence ID" value="THU96195.1"/>
    <property type="molecule type" value="Genomic_DNA"/>
</dbReference>
<dbReference type="Proteomes" id="UP000297245">
    <property type="component" value="Unassembled WGS sequence"/>
</dbReference>
<dbReference type="InterPro" id="IPR040976">
    <property type="entry name" value="Pkinase_fungal"/>
</dbReference>
<proteinExistence type="predicted"/>
<dbReference type="PROSITE" id="PS00109">
    <property type="entry name" value="PROTEIN_KINASE_TYR"/>
    <property type="match status" value="1"/>
</dbReference>
<sequence>MRNDARRRFVFGLTMEDTKIRLWFHDRAVVLASEAFDLHRDWRQFVHILVALGTADRIRLGYDDTVSLVQIHEHANTYDITVFSDVGETTTYRTIERISDYGTDILTGRGTRVWKVRKMVKGELEGPFLVLKDSWISNDPQPEHVILNDVRQSLSAKKDPRLRHFLTRAQAGLVPYTRGDRSVRDHTLETQGHQPFQKKLGDINTIHRLHYRIVFQEVGRPLSELGNLDEMFFTLQGALRGLGALHDLGYIHRDISPHNVLLVVRERQPTNCKSPTSPTHPHPSVPVETGHELVPVIMDLEYTVKASSNEALRHLRTGTWHFMATEVLIGCWNFPDEIEQKDDEAFESVPHFRQHALHDIEPIFWMAIWVLFKFGVPSAPENFSKEDYKTSYCKIFPPAGDAGLPTVYHVFIKHLRHWYADLQDTAKHAYVDQFPHMDIVKIGESSQQGIQCSIAALQSIRDVIAENPNLQERVTSVNTILDPST</sequence>
<reference evidence="2 3" key="1">
    <citation type="journal article" date="2019" name="Nat. Ecol. Evol.">
        <title>Megaphylogeny resolves global patterns of mushroom evolution.</title>
        <authorList>
            <person name="Varga T."/>
            <person name="Krizsan K."/>
            <person name="Foldi C."/>
            <person name="Dima B."/>
            <person name="Sanchez-Garcia M."/>
            <person name="Sanchez-Ramirez S."/>
            <person name="Szollosi G.J."/>
            <person name="Szarkandi J.G."/>
            <person name="Papp V."/>
            <person name="Albert L."/>
            <person name="Andreopoulos W."/>
            <person name="Angelini C."/>
            <person name="Antonin V."/>
            <person name="Barry K.W."/>
            <person name="Bougher N.L."/>
            <person name="Buchanan P."/>
            <person name="Buyck B."/>
            <person name="Bense V."/>
            <person name="Catcheside P."/>
            <person name="Chovatia M."/>
            <person name="Cooper J."/>
            <person name="Damon W."/>
            <person name="Desjardin D."/>
            <person name="Finy P."/>
            <person name="Geml J."/>
            <person name="Haridas S."/>
            <person name="Hughes K."/>
            <person name="Justo A."/>
            <person name="Karasinski D."/>
            <person name="Kautmanova I."/>
            <person name="Kiss B."/>
            <person name="Kocsube S."/>
            <person name="Kotiranta H."/>
            <person name="LaButti K.M."/>
            <person name="Lechner B.E."/>
            <person name="Liimatainen K."/>
            <person name="Lipzen A."/>
            <person name="Lukacs Z."/>
            <person name="Mihaltcheva S."/>
            <person name="Morgado L.N."/>
            <person name="Niskanen T."/>
            <person name="Noordeloos M.E."/>
            <person name="Ohm R.A."/>
            <person name="Ortiz-Santana B."/>
            <person name="Ovrebo C."/>
            <person name="Racz N."/>
            <person name="Riley R."/>
            <person name="Savchenko A."/>
            <person name="Shiryaev A."/>
            <person name="Soop K."/>
            <person name="Spirin V."/>
            <person name="Szebenyi C."/>
            <person name="Tomsovsky M."/>
            <person name="Tulloss R.E."/>
            <person name="Uehling J."/>
            <person name="Grigoriev I.V."/>
            <person name="Vagvolgyi C."/>
            <person name="Papp T."/>
            <person name="Martin F.M."/>
            <person name="Miettinen O."/>
            <person name="Hibbett D.S."/>
            <person name="Nagy L.G."/>
        </authorList>
    </citation>
    <scope>NUCLEOTIDE SEQUENCE [LARGE SCALE GENOMIC DNA]</scope>
    <source>
        <strain evidence="2 3">CBS 962.96</strain>
    </source>
</reference>
<dbReference type="SUPFAM" id="SSF56112">
    <property type="entry name" value="Protein kinase-like (PK-like)"/>
    <property type="match status" value="1"/>
</dbReference>
<accession>A0A4V4HFT5</accession>
<dbReference type="Gene3D" id="1.10.510.10">
    <property type="entry name" value="Transferase(Phosphotransferase) domain 1"/>
    <property type="match status" value="1"/>
</dbReference>
<dbReference type="InterPro" id="IPR011009">
    <property type="entry name" value="Kinase-like_dom_sf"/>
</dbReference>
<dbReference type="PANTHER" id="PTHR38248">
    <property type="entry name" value="FUNK1 6"/>
    <property type="match status" value="1"/>
</dbReference>
<keyword evidence="3" id="KW-1185">Reference proteome</keyword>
<dbReference type="GO" id="GO:0004672">
    <property type="term" value="F:protein kinase activity"/>
    <property type="evidence" value="ECO:0007669"/>
    <property type="project" value="InterPro"/>
</dbReference>
<protein>
    <recommendedName>
        <fullName evidence="1">Fungal-type protein kinase domain-containing protein</fullName>
    </recommendedName>
</protein>
<organism evidence="2 3">
    <name type="scientific">Dendrothele bispora (strain CBS 962.96)</name>
    <dbReference type="NCBI Taxonomy" id="1314807"/>
    <lineage>
        <taxon>Eukaryota</taxon>
        <taxon>Fungi</taxon>
        <taxon>Dikarya</taxon>
        <taxon>Basidiomycota</taxon>
        <taxon>Agaricomycotina</taxon>
        <taxon>Agaricomycetes</taxon>
        <taxon>Agaricomycetidae</taxon>
        <taxon>Agaricales</taxon>
        <taxon>Agaricales incertae sedis</taxon>
        <taxon>Dendrothele</taxon>
    </lineage>
</organism>
<name>A0A4V4HFT5_DENBC</name>
<evidence type="ECO:0000313" key="2">
    <source>
        <dbReference type="EMBL" id="THU96195.1"/>
    </source>
</evidence>
<dbReference type="Pfam" id="PF17667">
    <property type="entry name" value="Pkinase_fungal"/>
    <property type="match status" value="1"/>
</dbReference>